<dbReference type="InterPro" id="IPR040256">
    <property type="entry name" value="At4g02000-like"/>
</dbReference>
<feature type="region of interest" description="Disordered" evidence="1">
    <location>
        <begin position="169"/>
        <end position="199"/>
    </location>
</feature>
<feature type="region of interest" description="Disordered" evidence="1">
    <location>
        <begin position="71"/>
        <end position="93"/>
    </location>
</feature>
<comment type="caution">
    <text evidence="3">The sequence shown here is derived from an EMBL/GenBank/DDBJ whole genome shotgun (WGS) entry which is preliminary data.</text>
</comment>
<dbReference type="OrthoDB" id="1461560at2759"/>
<evidence type="ECO:0000256" key="1">
    <source>
        <dbReference type="SAM" id="MobiDB-lite"/>
    </source>
</evidence>
<dbReference type="PANTHER" id="PTHR31286">
    <property type="entry name" value="GLYCINE-RICH CELL WALL STRUCTURAL PROTEIN 1.8-LIKE"/>
    <property type="match status" value="1"/>
</dbReference>
<evidence type="ECO:0000313" key="3">
    <source>
        <dbReference type="EMBL" id="PWA77183.1"/>
    </source>
</evidence>
<dbReference type="InterPro" id="IPR025558">
    <property type="entry name" value="DUF4283"/>
</dbReference>
<feature type="domain" description="DUF4283" evidence="2">
    <location>
        <begin position="368"/>
        <end position="445"/>
    </location>
</feature>
<gene>
    <name evidence="3" type="ORF">CTI12_AA225710</name>
</gene>
<dbReference type="STRING" id="35608.A0A2U1NUH1"/>
<organism evidence="3 4">
    <name type="scientific">Artemisia annua</name>
    <name type="common">Sweet wormwood</name>
    <dbReference type="NCBI Taxonomy" id="35608"/>
    <lineage>
        <taxon>Eukaryota</taxon>
        <taxon>Viridiplantae</taxon>
        <taxon>Streptophyta</taxon>
        <taxon>Embryophyta</taxon>
        <taxon>Tracheophyta</taxon>
        <taxon>Spermatophyta</taxon>
        <taxon>Magnoliopsida</taxon>
        <taxon>eudicotyledons</taxon>
        <taxon>Gunneridae</taxon>
        <taxon>Pentapetalae</taxon>
        <taxon>asterids</taxon>
        <taxon>campanulids</taxon>
        <taxon>Asterales</taxon>
        <taxon>Asteraceae</taxon>
        <taxon>Asteroideae</taxon>
        <taxon>Anthemideae</taxon>
        <taxon>Artemisiinae</taxon>
        <taxon>Artemisia</taxon>
    </lineage>
</organism>
<sequence length="587" mass="63773">MPIENNKPLDPLVQEFCELTGMSPDKVQLVRSDCQLPKGKMGKARRHRHGIKIRVSSPGSSSVGAGSVLRNIRSSNNGGKSKKHFVPSPTDIMSGKRASNDSYVDGKIIIVLPDLKADTIESNLTFAIGSTCDNIVSSKSVDPIDLANGNDGSFIKLPLGLSPLDSIQRKPVAKSNGPETSSVDTSMKEGDNTSCLQPGSKDSIAMAETGTGVGIADSIPSSEHTSMDEEVNTGVKTTSDLDGFAGCKSGSGFEFGRNDKGNVIFKKPMGPLFTVQFGKSNLSNPFVKSSVQKAGSAWNTSGINGFGQSVLSNQYTADANRFAEKLKQGSEELALKMEYTPSAVSVQDNGNRRIQFSADEVYKGGLACSLQLYGYFVGTSMDYRVVRGNLMKMWRAHGVEEITKTSSGIYYFKFNNEEGMKTVLDCGPWMVQNVPLVLNIWEPGIWLDKKEPSSIPIWVCVYNIPMELCNGNGIGKIMSGVGKPMVMDKMTKERCLKKAGKLDYARVLVEVSANEELPSVLEIEYPPLGNRPAKVGRLEVKYQWKPPLCTHCKTSGHTTLSCKVRPRTEDEMAAKKENVCDKSKNVA</sequence>
<dbReference type="Proteomes" id="UP000245207">
    <property type="component" value="Unassembled WGS sequence"/>
</dbReference>
<name>A0A2U1NUH1_ARTAN</name>
<keyword evidence="4" id="KW-1185">Reference proteome</keyword>
<evidence type="ECO:0000259" key="2">
    <source>
        <dbReference type="Pfam" id="PF14111"/>
    </source>
</evidence>
<protein>
    <recommendedName>
        <fullName evidence="2">DUF4283 domain-containing protein</fullName>
    </recommendedName>
</protein>
<evidence type="ECO:0000313" key="4">
    <source>
        <dbReference type="Proteomes" id="UP000245207"/>
    </source>
</evidence>
<dbReference type="PANTHER" id="PTHR31286:SF99">
    <property type="entry name" value="DUF4283 DOMAIN-CONTAINING PROTEIN"/>
    <property type="match status" value="1"/>
</dbReference>
<dbReference type="EMBL" id="PKPP01002162">
    <property type="protein sequence ID" value="PWA77183.1"/>
    <property type="molecule type" value="Genomic_DNA"/>
</dbReference>
<accession>A0A2U1NUH1</accession>
<dbReference type="Pfam" id="PF14111">
    <property type="entry name" value="DUF4283"/>
    <property type="match status" value="1"/>
</dbReference>
<dbReference type="AlphaFoldDB" id="A0A2U1NUH1"/>
<proteinExistence type="predicted"/>
<reference evidence="3 4" key="1">
    <citation type="journal article" date="2018" name="Mol. Plant">
        <title>The genome of Artemisia annua provides insight into the evolution of Asteraceae family and artemisinin biosynthesis.</title>
        <authorList>
            <person name="Shen Q."/>
            <person name="Zhang L."/>
            <person name="Liao Z."/>
            <person name="Wang S."/>
            <person name="Yan T."/>
            <person name="Shi P."/>
            <person name="Liu M."/>
            <person name="Fu X."/>
            <person name="Pan Q."/>
            <person name="Wang Y."/>
            <person name="Lv Z."/>
            <person name="Lu X."/>
            <person name="Zhang F."/>
            <person name="Jiang W."/>
            <person name="Ma Y."/>
            <person name="Chen M."/>
            <person name="Hao X."/>
            <person name="Li L."/>
            <person name="Tang Y."/>
            <person name="Lv G."/>
            <person name="Zhou Y."/>
            <person name="Sun X."/>
            <person name="Brodelius P.E."/>
            <person name="Rose J.K.C."/>
            <person name="Tang K."/>
        </authorList>
    </citation>
    <scope>NUCLEOTIDE SEQUENCE [LARGE SCALE GENOMIC DNA]</scope>
    <source>
        <strain evidence="4">cv. Huhao1</strain>
        <tissue evidence="3">Leaf</tissue>
    </source>
</reference>